<proteinExistence type="predicted"/>
<dbReference type="Proteomes" id="UP000192408">
    <property type="component" value="Unassembled WGS sequence"/>
</dbReference>
<organism evidence="1 2">
    <name type="scientific">Pasteurella testudinis DSM 23072</name>
    <dbReference type="NCBI Taxonomy" id="1122938"/>
    <lineage>
        <taxon>Bacteria</taxon>
        <taxon>Pseudomonadati</taxon>
        <taxon>Pseudomonadota</taxon>
        <taxon>Gammaproteobacteria</taxon>
        <taxon>Pasteurellales</taxon>
        <taxon>Pasteurellaceae</taxon>
        <taxon>Pasteurella</taxon>
    </lineage>
</organism>
<protein>
    <submittedName>
        <fullName evidence="1">Uncharacterized protein</fullName>
    </submittedName>
</protein>
<keyword evidence="2" id="KW-1185">Reference proteome</keyword>
<dbReference type="EMBL" id="FWWV01000009">
    <property type="protein sequence ID" value="SMB82306.1"/>
    <property type="molecule type" value="Genomic_DNA"/>
</dbReference>
<name>A0A1W1UMI0_9PAST</name>
<accession>A0A1W1UMI0</accession>
<evidence type="ECO:0000313" key="2">
    <source>
        <dbReference type="Proteomes" id="UP000192408"/>
    </source>
</evidence>
<dbReference type="AlphaFoldDB" id="A0A1W1UMI0"/>
<dbReference type="STRING" id="1122938.SAMN05660772_02045"/>
<sequence length="117" mass="13770">MQDQKITDFPFYLRMLAYEYRVTYADLHPIMLEKGYIRIYQGKAYGWCAEMCEAHTERPFTLLVGINGEIYEATGGSDQKGAKTWQLIQEKNNENDKQIDELYYSIRNKISHKIFNG</sequence>
<gene>
    <name evidence="1" type="ORF">SAMN05660772_02045</name>
</gene>
<reference evidence="2" key="1">
    <citation type="submission" date="2017-04" db="EMBL/GenBank/DDBJ databases">
        <authorList>
            <person name="Varghese N."/>
            <person name="Submissions S."/>
        </authorList>
    </citation>
    <scope>NUCLEOTIDE SEQUENCE [LARGE SCALE GENOMIC DNA]</scope>
    <source>
        <strain evidence="2">DSM 23072</strain>
    </source>
</reference>
<evidence type="ECO:0000313" key="1">
    <source>
        <dbReference type="EMBL" id="SMB82306.1"/>
    </source>
</evidence>
<dbReference type="RefSeq" id="WP_084256529.1">
    <property type="nucleotide sequence ID" value="NZ_FWWV01000009.1"/>
</dbReference>